<dbReference type="AlphaFoldDB" id="A0A286RH37"/>
<gene>
    <name evidence="2" type="ORF">THTE_2671</name>
</gene>
<evidence type="ECO:0000313" key="2">
    <source>
        <dbReference type="EMBL" id="ASV75273.1"/>
    </source>
</evidence>
<reference evidence="2 3" key="1">
    <citation type="journal article" name="Front. Microbiol.">
        <title>Sugar Metabolism of the First Thermophilic Planctomycete Thermogutta terrifontis: Comparative Genomic and Transcriptomic Approaches.</title>
        <authorList>
            <person name="Elcheninov A.G."/>
            <person name="Menzel P."/>
            <person name="Gudbergsdottir S.R."/>
            <person name="Slesarev A.I."/>
            <person name="Kadnikov V.V."/>
            <person name="Krogh A."/>
            <person name="Bonch-Osmolovskaya E.A."/>
            <person name="Peng X."/>
            <person name="Kublanov I.V."/>
        </authorList>
    </citation>
    <scope>NUCLEOTIDE SEQUENCE [LARGE SCALE GENOMIC DNA]</scope>
    <source>
        <strain evidence="2 3">R1</strain>
    </source>
</reference>
<protein>
    <submittedName>
        <fullName evidence="2">Uncharacterized protein</fullName>
    </submittedName>
</protein>
<keyword evidence="3" id="KW-1185">Reference proteome</keyword>
<name>A0A286RH37_9BACT</name>
<evidence type="ECO:0000256" key="1">
    <source>
        <dbReference type="SAM" id="MobiDB-lite"/>
    </source>
</evidence>
<dbReference type="Proteomes" id="UP000215086">
    <property type="component" value="Chromosome"/>
</dbReference>
<evidence type="ECO:0000313" key="3">
    <source>
        <dbReference type="Proteomes" id="UP000215086"/>
    </source>
</evidence>
<accession>A0A286RH37</accession>
<proteinExistence type="predicted"/>
<dbReference type="EMBL" id="CP018477">
    <property type="protein sequence ID" value="ASV75273.1"/>
    <property type="molecule type" value="Genomic_DNA"/>
</dbReference>
<sequence length="102" mass="10977">MRARGTVESIETFPSLERMTPPSMVWLPGVLSPSPRFSASLARTATGQLHFILAPTVNRPSVKGCDQAPEVRSNTFSKKHGNQAVSIGTSGEREVQQPNGCV</sequence>
<dbReference type="KEGG" id="ttf:THTE_2671"/>
<feature type="region of interest" description="Disordered" evidence="1">
    <location>
        <begin position="65"/>
        <end position="102"/>
    </location>
</feature>
<organism evidence="2 3">
    <name type="scientific">Thermogutta terrifontis</name>
    <dbReference type="NCBI Taxonomy" id="1331910"/>
    <lineage>
        <taxon>Bacteria</taxon>
        <taxon>Pseudomonadati</taxon>
        <taxon>Planctomycetota</taxon>
        <taxon>Planctomycetia</taxon>
        <taxon>Pirellulales</taxon>
        <taxon>Thermoguttaceae</taxon>
        <taxon>Thermogutta</taxon>
    </lineage>
</organism>